<dbReference type="EMBL" id="OMOH01000008">
    <property type="protein sequence ID" value="SPF69081.1"/>
    <property type="molecule type" value="Genomic_DNA"/>
</dbReference>
<dbReference type="Proteomes" id="UP000265962">
    <property type="component" value="Unassembled WGS sequence"/>
</dbReference>
<keyword evidence="8" id="KW-1185">Reference proteome</keyword>
<comment type="subcellular location">
    <subcellularLocation>
        <location evidence="6">Cytoplasm</location>
    </subcellularLocation>
</comment>
<feature type="binding site" evidence="6">
    <location>
        <position position="84"/>
    </location>
    <ligand>
        <name>S-adenosyl-L-methionine</name>
        <dbReference type="ChEBI" id="CHEBI:59789"/>
    </ligand>
</feature>
<dbReference type="InterPro" id="IPR003682">
    <property type="entry name" value="rRNA_ssu_MeTfrase_G"/>
</dbReference>
<dbReference type="Pfam" id="PF02527">
    <property type="entry name" value="GidB"/>
    <property type="match status" value="1"/>
</dbReference>
<keyword evidence="3 6" id="KW-0489">Methyltransferase</keyword>
<dbReference type="GO" id="GO:0005829">
    <property type="term" value="C:cytosol"/>
    <property type="evidence" value="ECO:0007669"/>
    <property type="project" value="TreeGrafter"/>
</dbReference>
<evidence type="ECO:0000256" key="5">
    <source>
        <dbReference type="ARBA" id="ARBA00022691"/>
    </source>
</evidence>
<evidence type="ECO:0000256" key="3">
    <source>
        <dbReference type="ARBA" id="ARBA00022603"/>
    </source>
</evidence>
<evidence type="ECO:0000313" key="8">
    <source>
        <dbReference type="Proteomes" id="UP000265962"/>
    </source>
</evidence>
<name>A0A375I739_9ACTN</name>
<keyword evidence="4 6" id="KW-0808">Transferase</keyword>
<dbReference type="OrthoDB" id="9808773at2"/>
<feature type="binding site" evidence="6">
    <location>
        <begin position="131"/>
        <end position="132"/>
    </location>
    <ligand>
        <name>S-adenosyl-L-methionine</name>
        <dbReference type="ChEBI" id="CHEBI:59789"/>
    </ligand>
</feature>
<proteinExistence type="inferred from homology"/>
<evidence type="ECO:0000256" key="4">
    <source>
        <dbReference type="ARBA" id="ARBA00022679"/>
    </source>
</evidence>
<gene>
    <name evidence="6" type="primary">rsmG</name>
    <name evidence="7" type="ORF">PROPJV5_2047</name>
</gene>
<dbReference type="InterPro" id="IPR029063">
    <property type="entry name" value="SAM-dependent_MTases_sf"/>
</dbReference>
<comment type="similarity">
    <text evidence="6">Belongs to the methyltransferase superfamily. RNA methyltransferase RsmG family.</text>
</comment>
<organism evidence="7 8">
    <name type="scientific">Propionibacterium ruminifibrarum</name>
    <dbReference type="NCBI Taxonomy" id="1962131"/>
    <lineage>
        <taxon>Bacteria</taxon>
        <taxon>Bacillati</taxon>
        <taxon>Actinomycetota</taxon>
        <taxon>Actinomycetes</taxon>
        <taxon>Propionibacteriales</taxon>
        <taxon>Propionibacteriaceae</taxon>
        <taxon>Propionibacterium</taxon>
    </lineage>
</organism>
<dbReference type="SUPFAM" id="SSF53335">
    <property type="entry name" value="S-adenosyl-L-methionine-dependent methyltransferases"/>
    <property type="match status" value="1"/>
</dbReference>
<dbReference type="EC" id="2.1.1.-" evidence="6"/>
<evidence type="ECO:0000256" key="1">
    <source>
        <dbReference type="ARBA" id="ARBA00022490"/>
    </source>
</evidence>
<dbReference type="PANTHER" id="PTHR31760">
    <property type="entry name" value="S-ADENOSYL-L-METHIONINE-DEPENDENT METHYLTRANSFERASES SUPERFAMILY PROTEIN"/>
    <property type="match status" value="1"/>
</dbReference>
<accession>A0A375I739</accession>
<evidence type="ECO:0000256" key="2">
    <source>
        <dbReference type="ARBA" id="ARBA00022552"/>
    </source>
</evidence>
<keyword evidence="1 6" id="KW-0963">Cytoplasm</keyword>
<keyword evidence="2 6" id="KW-0698">rRNA processing</keyword>
<dbReference type="AlphaFoldDB" id="A0A375I739"/>
<dbReference type="PANTHER" id="PTHR31760:SF0">
    <property type="entry name" value="S-ADENOSYL-L-METHIONINE-DEPENDENT METHYLTRANSFERASES SUPERFAMILY PROTEIN"/>
    <property type="match status" value="1"/>
</dbReference>
<comment type="function">
    <text evidence="6">Specifically methylates the N7 position of a guanine in 16S rRNA.</text>
</comment>
<feature type="binding site" evidence="6">
    <location>
        <position position="144"/>
    </location>
    <ligand>
        <name>S-adenosyl-L-methionine</name>
        <dbReference type="ChEBI" id="CHEBI:59789"/>
    </ligand>
</feature>
<comment type="caution">
    <text evidence="6">Lacks conserved residue(s) required for the propagation of feature annotation.</text>
</comment>
<dbReference type="RefSeq" id="WP_119716197.1">
    <property type="nucleotide sequence ID" value="NZ_OMOH01000008.1"/>
</dbReference>
<feature type="binding site" evidence="6">
    <location>
        <position position="79"/>
    </location>
    <ligand>
        <name>S-adenosyl-L-methionine</name>
        <dbReference type="ChEBI" id="CHEBI:59789"/>
    </ligand>
</feature>
<evidence type="ECO:0000256" key="6">
    <source>
        <dbReference type="HAMAP-Rule" id="MF_00074"/>
    </source>
</evidence>
<dbReference type="PIRSF" id="PIRSF003078">
    <property type="entry name" value="GidB"/>
    <property type="match status" value="1"/>
</dbReference>
<dbReference type="NCBIfam" id="TIGR00138">
    <property type="entry name" value="rsmG_gidB"/>
    <property type="match status" value="1"/>
</dbReference>
<evidence type="ECO:0000313" key="7">
    <source>
        <dbReference type="EMBL" id="SPF69081.1"/>
    </source>
</evidence>
<dbReference type="GO" id="GO:0070043">
    <property type="term" value="F:rRNA (guanine-N7-)-methyltransferase activity"/>
    <property type="evidence" value="ECO:0007669"/>
    <property type="project" value="UniProtKB-UniRule"/>
</dbReference>
<reference evidence="8" key="1">
    <citation type="submission" date="2018-02" db="EMBL/GenBank/DDBJ databases">
        <authorList>
            <person name="Hornung B."/>
        </authorList>
    </citation>
    <scope>NUCLEOTIDE SEQUENCE [LARGE SCALE GENOMIC DNA]</scope>
</reference>
<dbReference type="HAMAP" id="MF_00074">
    <property type="entry name" value="16SrRNA_methyltr_G"/>
    <property type="match status" value="1"/>
</dbReference>
<dbReference type="Gene3D" id="3.40.50.150">
    <property type="entry name" value="Vaccinia Virus protein VP39"/>
    <property type="match status" value="1"/>
</dbReference>
<sequence length="214" mass="23375">MDDDTAALARQEYLARSLAVEVFHGDETINRFVDKLVSDGVTRGLLGPKEPKRIWSRHILNSAALCEVLPQGAELIDVGSGAGLPGIVVAIARPDLRVTLLEPMLRRWTFLGETVDHLGLSERVNVVRGRAEDCADKFEIVTARAVARLPKLLRWTIPLFYPDGRLLALKGDSAHDEIDEAQDLLGASGLTAQIMHVRAHPKAEMTNVVSVTAS</sequence>
<keyword evidence="5 6" id="KW-0949">S-adenosyl-L-methionine</keyword>
<protein>
    <recommendedName>
        <fullName evidence="6">Ribosomal RNA small subunit methyltransferase G</fullName>
        <ecNumber evidence="6">2.1.1.-</ecNumber>
    </recommendedName>
    <alternativeName>
        <fullName evidence="6">16S rRNA 7-methylguanosine methyltransferase</fullName>
        <shortName evidence="6">16S rRNA m7G methyltransferase</shortName>
    </alternativeName>
</protein>